<keyword evidence="1" id="KW-0802">TPR repeat</keyword>
<name>A0ABQ3BZ60_9FLAO</name>
<keyword evidence="3" id="KW-1133">Transmembrane helix</keyword>
<evidence type="ECO:0000256" key="1">
    <source>
        <dbReference type="PROSITE-ProRule" id="PRU00339"/>
    </source>
</evidence>
<dbReference type="InterPro" id="IPR019734">
    <property type="entry name" value="TPR_rpt"/>
</dbReference>
<evidence type="ECO:0000313" key="5">
    <source>
        <dbReference type="Proteomes" id="UP000615593"/>
    </source>
</evidence>
<feature type="repeat" description="TPR" evidence="1">
    <location>
        <begin position="176"/>
        <end position="209"/>
    </location>
</feature>
<dbReference type="GeneID" id="94370109"/>
<evidence type="ECO:0000256" key="2">
    <source>
        <dbReference type="SAM" id="MobiDB-lite"/>
    </source>
</evidence>
<evidence type="ECO:0000313" key="4">
    <source>
        <dbReference type="EMBL" id="GGZ62054.1"/>
    </source>
</evidence>
<dbReference type="SUPFAM" id="SSF48452">
    <property type="entry name" value="TPR-like"/>
    <property type="match status" value="1"/>
</dbReference>
<sequence>MATYKKRGYKPKPEKEQEEINEDENVYVEGESTTQEVFDNLDEGANKTEEWLESNQKPIFIFIGVVIVAVLGYLGYQKFIDQPKEQEAANEISQSQVYFENALDASGKAQDSLYNLALNGGAGKYGFLDIIDNYGSTNAANLANYYAGMAYLNTGKYDKAVNYLENFSSEDEILAPLATGAIGDAFMQLEQPEEALGYYEKAAKMRTNDFTTPKFLLKAAITAIEVGEGAKAEEYLTTIEDEYADAPEAEKIAVYLGQAKALK</sequence>
<gene>
    <name evidence="4" type="ORF">GCM10008088_24450</name>
</gene>
<feature type="transmembrane region" description="Helical" evidence="3">
    <location>
        <begin position="59"/>
        <end position="76"/>
    </location>
</feature>
<dbReference type="InterPro" id="IPR011990">
    <property type="entry name" value="TPR-like_helical_dom_sf"/>
</dbReference>
<dbReference type="Pfam" id="PF13181">
    <property type="entry name" value="TPR_8"/>
    <property type="match status" value="1"/>
</dbReference>
<dbReference type="Gene3D" id="1.25.40.10">
    <property type="entry name" value="Tetratricopeptide repeat domain"/>
    <property type="match status" value="1"/>
</dbReference>
<evidence type="ECO:0000256" key="3">
    <source>
        <dbReference type="SAM" id="Phobius"/>
    </source>
</evidence>
<dbReference type="EMBL" id="BMWY01000007">
    <property type="protein sequence ID" value="GGZ62054.1"/>
    <property type="molecule type" value="Genomic_DNA"/>
</dbReference>
<dbReference type="RefSeq" id="WP_027886270.1">
    <property type="nucleotide sequence ID" value="NZ_BMWY01000007.1"/>
</dbReference>
<dbReference type="PROSITE" id="PS50005">
    <property type="entry name" value="TPR"/>
    <property type="match status" value="1"/>
</dbReference>
<organism evidence="4 5">
    <name type="scientific">Mesonia mobilis</name>
    <dbReference type="NCBI Taxonomy" id="369791"/>
    <lineage>
        <taxon>Bacteria</taxon>
        <taxon>Pseudomonadati</taxon>
        <taxon>Bacteroidota</taxon>
        <taxon>Flavobacteriia</taxon>
        <taxon>Flavobacteriales</taxon>
        <taxon>Flavobacteriaceae</taxon>
        <taxon>Mesonia</taxon>
    </lineage>
</organism>
<protein>
    <recommendedName>
        <fullName evidence="6">Tetratricopeptide repeat protein</fullName>
    </recommendedName>
</protein>
<keyword evidence="3" id="KW-0812">Transmembrane</keyword>
<evidence type="ECO:0008006" key="6">
    <source>
        <dbReference type="Google" id="ProtNLM"/>
    </source>
</evidence>
<proteinExistence type="predicted"/>
<comment type="caution">
    <text evidence="4">The sequence shown here is derived from an EMBL/GenBank/DDBJ whole genome shotgun (WGS) entry which is preliminary data.</text>
</comment>
<reference evidence="5" key="1">
    <citation type="journal article" date="2019" name="Int. J. Syst. Evol. Microbiol.">
        <title>The Global Catalogue of Microorganisms (GCM) 10K type strain sequencing project: providing services to taxonomists for standard genome sequencing and annotation.</title>
        <authorList>
            <consortium name="The Broad Institute Genomics Platform"/>
            <consortium name="The Broad Institute Genome Sequencing Center for Infectious Disease"/>
            <person name="Wu L."/>
            <person name="Ma J."/>
        </authorList>
    </citation>
    <scope>NUCLEOTIDE SEQUENCE [LARGE SCALE GENOMIC DNA]</scope>
    <source>
        <strain evidence="5">KCTC 12708</strain>
    </source>
</reference>
<accession>A0ABQ3BZ60</accession>
<keyword evidence="3" id="KW-0472">Membrane</keyword>
<dbReference type="Pfam" id="PF13176">
    <property type="entry name" value="TPR_7"/>
    <property type="match status" value="1"/>
</dbReference>
<feature type="region of interest" description="Disordered" evidence="2">
    <location>
        <begin position="1"/>
        <end position="22"/>
    </location>
</feature>
<feature type="compositionally biased region" description="Basic residues" evidence="2">
    <location>
        <begin position="1"/>
        <end position="10"/>
    </location>
</feature>
<keyword evidence="5" id="KW-1185">Reference proteome</keyword>
<dbReference type="Proteomes" id="UP000615593">
    <property type="component" value="Unassembled WGS sequence"/>
</dbReference>